<feature type="compositionally biased region" description="Acidic residues" evidence="1">
    <location>
        <begin position="379"/>
        <end position="397"/>
    </location>
</feature>
<sequence>MPPKRSLARKRQTTLNFSPASNASPRPKPTFTVSSDDSDDGPSPSRPAKRQRLGQETERGMALGTPATQNKRGMFGSSDNEVIISSGSSSESSEGSDSIQVKPPPKKVRKQPKIVVVSDEEEEVEPSSRKRKRGREPTPQGSSDSESPGEALVVQRKDKRRHKKLTKDTDKDKDKTSRKHKNSRATQRVSARTGTLSGSDSEDEITAIKGKNSKTEKRSSKKDKVRQTKQENPLTKRKLVSPAESSEHDSEDEMPVTPRKSTRTPKKSSVKSDQKEISKEKRLARRKKRQASSPEVDSDVEDQDEESEEESDEEPNDEADELKEELAFLKSSPPGLGSTQSKAKSAREKALEAMKKRRAANSDPPSSSAVRKKPVVVDSESESELEIIPEEREQDSEQSDHSDGSEESGYSGTAQDVLYGNDEDEDEDFINDEDAPIGVPSEHALPLQFSSLRNAKARDLFKYAIEWMVQKKINPAFPSDDEIYTMTFRKLDDEVNGLASSKYHSSVWTKEFTRAIRARPEMVVNEIDARTRAIMESHCEACNRKSHAASYEMAFKGKPYHKETLEPLAANASDSDSDSDSDSSDISSTGSEEELNGEKPTYDDRGERLPPESKVFTLGSTCQANAQVAHTLYHWRYHLNSWVIDYLVREGHCSAEKLVARDKWSERKRRKFANKVVDEMEKKGEIKKLHRMYRDQVNYALEADNDYRKGWGRKS</sequence>
<feature type="compositionally biased region" description="Basic residues" evidence="1">
    <location>
        <begin position="1"/>
        <end position="12"/>
    </location>
</feature>
<evidence type="ECO:0000313" key="4">
    <source>
        <dbReference type="Proteomes" id="UP001280581"/>
    </source>
</evidence>
<feature type="compositionally biased region" description="Low complexity" evidence="1">
    <location>
        <begin position="77"/>
        <end position="101"/>
    </location>
</feature>
<proteinExistence type="predicted"/>
<keyword evidence="4" id="KW-1185">Reference proteome</keyword>
<dbReference type="EMBL" id="WVTA01000004">
    <property type="protein sequence ID" value="KAK3213587.1"/>
    <property type="molecule type" value="Genomic_DNA"/>
</dbReference>
<protein>
    <recommendedName>
        <fullName evidence="2">DUF4211 domain-containing protein</fullName>
    </recommendedName>
</protein>
<feature type="compositionally biased region" description="Basic residues" evidence="1">
    <location>
        <begin position="260"/>
        <end position="269"/>
    </location>
</feature>
<dbReference type="PANTHER" id="PTHR14689">
    <property type="entry name" value="PHORBOL-ESTER_DAG-TYPE DOMAIN-CONTAINING PROTEIN"/>
    <property type="match status" value="1"/>
</dbReference>
<feature type="compositionally biased region" description="Polar residues" evidence="1">
    <location>
        <begin position="184"/>
        <end position="199"/>
    </location>
</feature>
<feature type="compositionally biased region" description="Acidic residues" evidence="1">
    <location>
        <begin position="296"/>
        <end position="323"/>
    </location>
</feature>
<evidence type="ECO:0000259" key="2">
    <source>
        <dbReference type="Pfam" id="PF13926"/>
    </source>
</evidence>
<dbReference type="PANTHER" id="PTHR14689:SF0">
    <property type="entry name" value="COILED-COIL DOMAIN-CONTAINING PROTEIN 82"/>
    <property type="match status" value="1"/>
</dbReference>
<feature type="compositionally biased region" description="Polar residues" evidence="1">
    <location>
        <begin position="13"/>
        <end position="24"/>
    </location>
</feature>
<evidence type="ECO:0000256" key="1">
    <source>
        <dbReference type="SAM" id="MobiDB-lite"/>
    </source>
</evidence>
<dbReference type="GO" id="GO:0005634">
    <property type="term" value="C:nucleus"/>
    <property type="evidence" value="ECO:0007669"/>
    <property type="project" value="TreeGrafter"/>
</dbReference>
<feature type="region of interest" description="Disordered" evidence="1">
    <location>
        <begin position="1"/>
        <end position="437"/>
    </location>
</feature>
<evidence type="ECO:0000313" key="3">
    <source>
        <dbReference type="EMBL" id="KAK3213587.1"/>
    </source>
</evidence>
<reference evidence="3 4" key="1">
    <citation type="submission" date="2021-02" db="EMBL/GenBank/DDBJ databases">
        <title>Genome assembly of Pseudopithomyces chartarum.</title>
        <authorList>
            <person name="Jauregui R."/>
            <person name="Singh J."/>
            <person name="Voisey C."/>
        </authorList>
    </citation>
    <scope>NUCLEOTIDE SEQUENCE [LARGE SCALE GENOMIC DNA]</scope>
    <source>
        <strain evidence="3 4">AGR01</strain>
    </source>
</reference>
<comment type="caution">
    <text evidence="3">The sequence shown here is derived from an EMBL/GenBank/DDBJ whole genome shotgun (WGS) entry which is preliminary data.</text>
</comment>
<feature type="compositionally biased region" description="Basic and acidic residues" evidence="1">
    <location>
        <begin position="345"/>
        <end position="354"/>
    </location>
</feature>
<feature type="compositionally biased region" description="Basic and acidic residues" evidence="1">
    <location>
        <begin position="166"/>
        <end position="175"/>
    </location>
</feature>
<organism evidence="3 4">
    <name type="scientific">Pseudopithomyces chartarum</name>
    <dbReference type="NCBI Taxonomy" id="1892770"/>
    <lineage>
        <taxon>Eukaryota</taxon>
        <taxon>Fungi</taxon>
        <taxon>Dikarya</taxon>
        <taxon>Ascomycota</taxon>
        <taxon>Pezizomycotina</taxon>
        <taxon>Dothideomycetes</taxon>
        <taxon>Pleosporomycetidae</taxon>
        <taxon>Pleosporales</taxon>
        <taxon>Massarineae</taxon>
        <taxon>Didymosphaeriaceae</taxon>
        <taxon>Pseudopithomyces</taxon>
    </lineage>
</organism>
<dbReference type="Pfam" id="PF13926">
    <property type="entry name" value="DUF4211"/>
    <property type="match status" value="1"/>
</dbReference>
<feature type="compositionally biased region" description="Basic and acidic residues" evidence="1">
    <location>
        <begin position="596"/>
        <end position="610"/>
    </location>
</feature>
<dbReference type="Proteomes" id="UP001280581">
    <property type="component" value="Unassembled WGS sequence"/>
</dbReference>
<feature type="region of interest" description="Disordered" evidence="1">
    <location>
        <begin position="570"/>
        <end position="610"/>
    </location>
</feature>
<accession>A0AAN6M3P9</accession>
<feature type="compositionally biased region" description="Acidic residues" evidence="1">
    <location>
        <begin position="421"/>
        <end position="435"/>
    </location>
</feature>
<feature type="domain" description="DUF4211" evidence="2">
    <location>
        <begin position="428"/>
        <end position="565"/>
    </location>
</feature>
<dbReference type="InterPro" id="IPR025451">
    <property type="entry name" value="DUF4211"/>
</dbReference>
<feature type="compositionally biased region" description="Basic and acidic residues" evidence="1">
    <location>
        <begin position="270"/>
        <end position="281"/>
    </location>
</feature>
<name>A0AAN6M3P9_9PLEO</name>
<gene>
    <name evidence="3" type="ORF">GRF29_28g377900</name>
</gene>
<dbReference type="AlphaFoldDB" id="A0AAN6M3P9"/>